<reference evidence="1" key="1">
    <citation type="submission" date="2020-05" db="UniProtKB">
        <authorList>
            <consortium name="EnsemblMetazoa"/>
        </authorList>
    </citation>
    <scope>IDENTIFICATION</scope>
    <source>
        <strain evidence="1">BB02</strain>
    </source>
</reference>
<sequence>MRKVLGPHTSKCAPHKSKDGSIISNRALQMERWVENYAKLYQIENAISPNAVSNFPSLPVLTELDETPSVKELSIAIDMLAHGKAPGGDGIPAEVIQAGKHALIKPLHELLSLCWEQGMVPKELKDSNTIYKNKGDRSHCSNYRDISLLSIVGKAFARVLLKRLQILADRVYPESQCGFRA</sequence>
<dbReference type="EnsemblMetazoa" id="BGLB034390-RA">
    <property type="protein sequence ID" value="BGLB034390-PA"/>
    <property type="gene ID" value="BGLB034390"/>
</dbReference>
<dbReference type="Proteomes" id="UP000076420">
    <property type="component" value="Unassembled WGS sequence"/>
</dbReference>
<evidence type="ECO:0008006" key="3">
    <source>
        <dbReference type="Google" id="ProtNLM"/>
    </source>
</evidence>
<evidence type="ECO:0000313" key="2">
    <source>
        <dbReference type="Proteomes" id="UP000076420"/>
    </source>
</evidence>
<name>A0A2C9LS82_BIOGL</name>
<accession>A0A2C9LS82</accession>
<dbReference type="VEuPathDB" id="VectorBase:BGLAX_049857"/>
<dbReference type="PANTHER" id="PTHR19446">
    <property type="entry name" value="REVERSE TRANSCRIPTASES"/>
    <property type="match status" value="1"/>
</dbReference>
<evidence type="ECO:0000313" key="1">
    <source>
        <dbReference type="EnsemblMetazoa" id="BGLB034390-PA"/>
    </source>
</evidence>
<dbReference type="KEGG" id="bgt:106075766"/>
<dbReference type="STRING" id="6526.A0A2C9LS82"/>
<dbReference type="AlphaFoldDB" id="A0A2C9LS82"/>
<protein>
    <recommendedName>
        <fullName evidence="3">Reverse transcriptase domain-containing protein</fullName>
    </recommendedName>
</protein>
<gene>
    <name evidence="1" type="primary">106075766</name>
</gene>
<dbReference type="VEuPathDB" id="VectorBase:BGLB034390"/>
<organism evidence="1 2">
    <name type="scientific">Biomphalaria glabrata</name>
    <name type="common">Bloodfluke planorb</name>
    <name type="synonym">Freshwater snail</name>
    <dbReference type="NCBI Taxonomy" id="6526"/>
    <lineage>
        <taxon>Eukaryota</taxon>
        <taxon>Metazoa</taxon>
        <taxon>Spiralia</taxon>
        <taxon>Lophotrochozoa</taxon>
        <taxon>Mollusca</taxon>
        <taxon>Gastropoda</taxon>
        <taxon>Heterobranchia</taxon>
        <taxon>Euthyneura</taxon>
        <taxon>Panpulmonata</taxon>
        <taxon>Hygrophila</taxon>
        <taxon>Lymnaeoidea</taxon>
        <taxon>Planorbidae</taxon>
        <taxon>Biomphalaria</taxon>
    </lineage>
</organism>
<proteinExistence type="predicted"/>